<comment type="caution">
    <text evidence="1">The sequence shown here is derived from an EMBL/GenBank/DDBJ whole genome shotgun (WGS) entry which is preliminary data.</text>
</comment>
<dbReference type="EMBL" id="JABFNT010000193">
    <property type="protein sequence ID" value="NOJ83410.1"/>
    <property type="molecule type" value="Genomic_DNA"/>
</dbReference>
<sequence>MRKSTPRTKVAEGLRALVSAEDILEAARRLGALQRQRKVDLVALVESTVAAVTPLPGTQTTAFANYIALTGQRLSPSAFFERFNHAFGQLMREVASRAVQAVREA</sequence>
<protein>
    <submittedName>
        <fullName evidence="1">Uncharacterized protein</fullName>
    </submittedName>
</protein>
<name>A0A7Y4IRJ5_MYXXA</name>
<gene>
    <name evidence="1" type="ORF">HNV28_34730</name>
</gene>
<reference evidence="1 2" key="1">
    <citation type="submission" date="2020-05" db="EMBL/GenBank/DDBJ databases">
        <authorList>
            <person name="Whitworth D."/>
        </authorList>
    </citation>
    <scope>NUCLEOTIDE SEQUENCE [LARGE SCALE GENOMIC DNA]</scope>
    <source>
        <strain evidence="1 2">AM005</strain>
    </source>
</reference>
<dbReference type="AlphaFoldDB" id="A0A7Y4IRJ5"/>
<feature type="non-terminal residue" evidence="1">
    <location>
        <position position="105"/>
    </location>
</feature>
<proteinExistence type="predicted"/>
<accession>A0A7Y4IRJ5</accession>
<dbReference type="Proteomes" id="UP000533080">
    <property type="component" value="Unassembled WGS sequence"/>
</dbReference>
<evidence type="ECO:0000313" key="2">
    <source>
        <dbReference type="Proteomes" id="UP000533080"/>
    </source>
</evidence>
<dbReference type="RefSeq" id="WP_216613093.1">
    <property type="nucleotide sequence ID" value="NZ_JABFNS010000294.1"/>
</dbReference>
<organism evidence="1 2">
    <name type="scientific">Myxococcus xanthus</name>
    <dbReference type="NCBI Taxonomy" id="34"/>
    <lineage>
        <taxon>Bacteria</taxon>
        <taxon>Pseudomonadati</taxon>
        <taxon>Myxococcota</taxon>
        <taxon>Myxococcia</taxon>
        <taxon>Myxococcales</taxon>
        <taxon>Cystobacterineae</taxon>
        <taxon>Myxococcaceae</taxon>
        <taxon>Myxococcus</taxon>
    </lineage>
</organism>
<evidence type="ECO:0000313" key="1">
    <source>
        <dbReference type="EMBL" id="NOJ83410.1"/>
    </source>
</evidence>